<dbReference type="InParanoid" id="A0A4S2MU04"/>
<keyword evidence="1" id="KW-0812">Transmembrane</keyword>
<keyword evidence="3" id="KW-1185">Reference proteome</keyword>
<protein>
    <submittedName>
        <fullName evidence="2">Uncharacterized protein</fullName>
    </submittedName>
</protein>
<accession>A0A4S2MU04</accession>
<evidence type="ECO:0000313" key="3">
    <source>
        <dbReference type="Proteomes" id="UP000298138"/>
    </source>
</evidence>
<proteinExistence type="predicted"/>
<reference evidence="2 3" key="1">
    <citation type="submission" date="2019-04" db="EMBL/GenBank/DDBJ databases">
        <title>Comparative genomics and transcriptomics to analyze fruiting body development in filamentous ascomycetes.</title>
        <authorList>
            <consortium name="DOE Joint Genome Institute"/>
            <person name="Lutkenhaus R."/>
            <person name="Traeger S."/>
            <person name="Breuer J."/>
            <person name="Kuo A."/>
            <person name="Lipzen A."/>
            <person name="Pangilinan J."/>
            <person name="Dilworth D."/>
            <person name="Sandor L."/>
            <person name="Poggeler S."/>
            <person name="Barry K."/>
            <person name="Grigoriev I.V."/>
            <person name="Nowrousian M."/>
        </authorList>
    </citation>
    <scope>NUCLEOTIDE SEQUENCE [LARGE SCALE GENOMIC DNA]</scope>
    <source>
        <strain evidence="2 3">CBS 389.68</strain>
    </source>
</reference>
<keyword evidence="1" id="KW-0472">Membrane</keyword>
<organism evidence="2 3">
    <name type="scientific">Ascodesmis nigricans</name>
    <dbReference type="NCBI Taxonomy" id="341454"/>
    <lineage>
        <taxon>Eukaryota</taxon>
        <taxon>Fungi</taxon>
        <taxon>Dikarya</taxon>
        <taxon>Ascomycota</taxon>
        <taxon>Pezizomycotina</taxon>
        <taxon>Pezizomycetes</taxon>
        <taxon>Pezizales</taxon>
        <taxon>Ascodesmidaceae</taxon>
        <taxon>Ascodesmis</taxon>
    </lineage>
</organism>
<name>A0A4S2MU04_9PEZI</name>
<dbReference type="EMBL" id="ML220128">
    <property type="protein sequence ID" value="TGZ79967.1"/>
    <property type="molecule type" value="Genomic_DNA"/>
</dbReference>
<dbReference type="Proteomes" id="UP000298138">
    <property type="component" value="Unassembled WGS sequence"/>
</dbReference>
<dbReference type="AlphaFoldDB" id="A0A4S2MU04"/>
<gene>
    <name evidence="2" type="ORF">EX30DRAFT_72759</name>
</gene>
<feature type="transmembrane region" description="Helical" evidence="1">
    <location>
        <begin position="64"/>
        <end position="82"/>
    </location>
</feature>
<keyword evidence="1" id="KW-1133">Transmembrane helix</keyword>
<evidence type="ECO:0000313" key="2">
    <source>
        <dbReference type="EMBL" id="TGZ79967.1"/>
    </source>
</evidence>
<sequence>MMMTMMSYDHSVSSSSSSSSSSLASFGLVFWFLPGFVGLAVDLDLNLVSELRYIVSKNGRGASLARELVAFFCCDFSVCIAGKKKLSRRAVRDRVTVVVSSCVCLGS</sequence>
<evidence type="ECO:0000256" key="1">
    <source>
        <dbReference type="SAM" id="Phobius"/>
    </source>
</evidence>